<dbReference type="PROSITE" id="PS51371">
    <property type="entry name" value="CBS"/>
    <property type="match status" value="2"/>
</dbReference>
<name>A0A4R2L1I9_9GAMM</name>
<comment type="caution">
    <text evidence="4">The sequence shown here is derived from an EMBL/GenBank/DDBJ whole genome shotgun (WGS) entry which is preliminary data.</text>
</comment>
<dbReference type="Pfam" id="PF00571">
    <property type="entry name" value="CBS"/>
    <property type="match status" value="2"/>
</dbReference>
<dbReference type="PANTHER" id="PTHR43080">
    <property type="entry name" value="CBS DOMAIN-CONTAINING PROTEIN CBSX3, MITOCHONDRIAL"/>
    <property type="match status" value="1"/>
</dbReference>
<organism evidence="4 5">
    <name type="scientific">Plasticicumulans lactativorans</name>
    <dbReference type="NCBI Taxonomy" id="1133106"/>
    <lineage>
        <taxon>Bacteria</taxon>
        <taxon>Pseudomonadati</taxon>
        <taxon>Pseudomonadota</taxon>
        <taxon>Gammaproteobacteria</taxon>
        <taxon>Candidatus Competibacteraceae</taxon>
        <taxon>Plasticicumulans</taxon>
    </lineage>
</organism>
<dbReference type="Gene3D" id="3.10.580.10">
    <property type="entry name" value="CBS-domain"/>
    <property type="match status" value="1"/>
</dbReference>
<dbReference type="Proteomes" id="UP000295765">
    <property type="component" value="Unassembled WGS sequence"/>
</dbReference>
<evidence type="ECO:0000256" key="1">
    <source>
        <dbReference type="ARBA" id="ARBA00023122"/>
    </source>
</evidence>
<keyword evidence="1 2" id="KW-0129">CBS domain</keyword>
<evidence type="ECO:0000256" key="2">
    <source>
        <dbReference type="PROSITE-ProRule" id="PRU00703"/>
    </source>
</evidence>
<dbReference type="SMART" id="SM00116">
    <property type="entry name" value="CBS"/>
    <property type="match status" value="2"/>
</dbReference>
<feature type="domain" description="CBS" evidence="3">
    <location>
        <begin position="76"/>
        <end position="132"/>
    </location>
</feature>
<evidence type="ECO:0000313" key="4">
    <source>
        <dbReference type="EMBL" id="TCO80304.1"/>
    </source>
</evidence>
<dbReference type="InterPro" id="IPR051257">
    <property type="entry name" value="Diverse_CBS-Domain"/>
</dbReference>
<evidence type="ECO:0000259" key="3">
    <source>
        <dbReference type="PROSITE" id="PS51371"/>
    </source>
</evidence>
<feature type="domain" description="CBS" evidence="3">
    <location>
        <begin position="8"/>
        <end position="67"/>
    </location>
</feature>
<dbReference type="CDD" id="cd04623">
    <property type="entry name" value="CBS_pair_bac_euk"/>
    <property type="match status" value="1"/>
</dbReference>
<keyword evidence="5" id="KW-1185">Reference proteome</keyword>
<evidence type="ECO:0000313" key="5">
    <source>
        <dbReference type="Proteomes" id="UP000295765"/>
    </source>
</evidence>
<dbReference type="PANTHER" id="PTHR43080:SF2">
    <property type="entry name" value="CBS DOMAIN-CONTAINING PROTEIN"/>
    <property type="match status" value="1"/>
</dbReference>
<dbReference type="InterPro" id="IPR044725">
    <property type="entry name" value="CBSX3_CBS_dom"/>
</dbReference>
<dbReference type="RefSeq" id="WP_132543904.1">
    <property type="nucleotide sequence ID" value="NZ_SLWY01000015.1"/>
</dbReference>
<protein>
    <submittedName>
        <fullName evidence="4">CBS domain protein</fullName>
    </submittedName>
</protein>
<dbReference type="AlphaFoldDB" id="A0A4R2L1I9"/>
<gene>
    <name evidence="4" type="ORF">EV699_11582</name>
</gene>
<accession>A0A4R2L1I9</accession>
<proteinExistence type="predicted"/>
<dbReference type="EMBL" id="SLWY01000015">
    <property type="protein sequence ID" value="TCO80304.1"/>
    <property type="molecule type" value="Genomic_DNA"/>
</dbReference>
<dbReference type="InterPro" id="IPR000644">
    <property type="entry name" value="CBS_dom"/>
</dbReference>
<reference evidence="4 5" key="1">
    <citation type="submission" date="2019-03" db="EMBL/GenBank/DDBJ databases">
        <title>Genomic Encyclopedia of Type Strains, Phase IV (KMG-IV): sequencing the most valuable type-strain genomes for metagenomic binning, comparative biology and taxonomic classification.</title>
        <authorList>
            <person name="Goeker M."/>
        </authorList>
    </citation>
    <scope>NUCLEOTIDE SEQUENCE [LARGE SCALE GENOMIC DNA]</scope>
    <source>
        <strain evidence="4 5">DSM 25287</strain>
    </source>
</reference>
<dbReference type="InterPro" id="IPR046342">
    <property type="entry name" value="CBS_dom_sf"/>
</dbReference>
<dbReference type="OrthoDB" id="9811720at2"/>
<sequence length="142" mass="15166">MKLKDLLARKGGSTITVSAAASIAEAVKVMHANKVGAVLIPDAGGCPVGIFTERDVVRLYAEGDVDLAALRVEERMTCSVVVGKPDDTVDSVMALMTERRFRHLPVVEDGRLLGLVSIGDVVKAKLDEAAKEAETLREYISS</sequence>
<dbReference type="SUPFAM" id="SSF54631">
    <property type="entry name" value="CBS-domain pair"/>
    <property type="match status" value="1"/>
</dbReference>